<keyword evidence="7" id="KW-1185">Reference proteome</keyword>
<dbReference type="Pfam" id="PF06839">
    <property type="entry name" value="Zn_ribbon_GRF"/>
    <property type="match status" value="1"/>
</dbReference>
<evidence type="ECO:0000256" key="1">
    <source>
        <dbReference type="ARBA" id="ARBA00022723"/>
    </source>
</evidence>
<evidence type="ECO:0000256" key="3">
    <source>
        <dbReference type="ARBA" id="ARBA00022833"/>
    </source>
</evidence>
<evidence type="ECO:0000256" key="2">
    <source>
        <dbReference type="ARBA" id="ARBA00022771"/>
    </source>
</evidence>
<evidence type="ECO:0000313" key="6">
    <source>
        <dbReference type="EnsemblPlants" id="OBART11G15430.1"/>
    </source>
</evidence>
<evidence type="ECO:0000259" key="5">
    <source>
        <dbReference type="PROSITE" id="PS51999"/>
    </source>
</evidence>
<dbReference type="Gramene" id="OBART11G15430.1">
    <property type="protein sequence ID" value="OBART11G15430.1"/>
    <property type="gene ID" value="OBART11G15430"/>
</dbReference>
<dbReference type="InterPro" id="IPR010666">
    <property type="entry name" value="Znf_GRF"/>
</dbReference>
<dbReference type="AlphaFoldDB" id="A0A0D3HMG7"/>
<dbReference type="Proteomes" id="UP000026960">
    <property type="component" value="Chromosome 11"/>
</dbReference>
<feature type="domain" description="GRF-type" evidence="5">
    <location>
        <begin position="70"/>
        <end position="115"/>
    </location>
</feature>
<dbReference type="PROSITE" id="PS51999">
    <property type="entry name" value="ZF_GRF"/>
    <property type="match status" value="1"/>
</dbReference>
<evidence type="ECO:0000313" key="7">
    <source>
        <dbReference type="Proteomes" id="UP000026960"/>
    </source>
</evidence>
<dbReference type="EnsemblPlants" id="OBART11G15430.1">
    <property type="protein sequence ID" value="OBART11G15430.1"/>
    <property type="gene ID" value="OBART11G15430"/>
</dbReference>
<reference evidence="6" key="2">
    <citation type="submission" date="2015-03" db="UniProtKB">
        <authorList>
            <consortium name="EnsemblPlants"/>
        </authorList>
    </citation>
    <scope>IDENTIFICATION</scope>
</reference>
<keyword evidence="2 4" id="KW-0863">Zinc-finger</keyword>
<sequence length="140" mass="14911">MAWLPFDGRPHIGLVVYDDARNTAVLVRRGGFTAGSLPLPLPAAQAAAAEEEGVVVGGGGGGGGARVRYCHCGVESREKVVRRPGPTQGRRFFGCGRWTAARGAACDYYVWDEAAPLTFGLNSQPSPPRELQMAMMIHLD</sequence>
<keyword evidence="1" id="KW-0479">Metal-binding</keyword>
<name>A0A0D3HMG7_9ORYZ</name>
<protein>
    <recommendedName>
        <fullName evidence="5">GRF-type domain-containing protein</fullName>
    </recommendedName>
</protein>
<dbReference type="GO" id="GO:0008270">
    <property type="term" value="F:zinc ion binding"/>
    <property type="evidence" value="ECO:0007669"/>
    <property type="project" value="UniProtKB-KW"/>
</dbReference>
<dbReference type="PaxDb" id="65489-OBART11G15430.1"/>
<evidence type="ECO:0000256" key="4">
    <source>
        <dbReference type="PROSITE-ProRule" id="PRU01343"/>
    </source>
</evidence>
<accession>A0A0D3HMG7</accession>
<dbReference type="HOGENOM" id="CLU_116043_0_0_1"/>
<dbReference type="STRING" id="65489.A0A0D3HMG7"/>
<proteinExistence type="predicted"/>
<keyword evidence="3" id="KW-0862">Zinc</keyword>
<organism evidence="6">
    <name type="scientific">Oryza barthii</name>
    <dbReference type="NCBI Taxonomy" id="65489"/>
    <lineage>
        <taxon>Eukaryota</taxon>
        <taxon>Viridiplantae</taxon>
        <taxon>Streptophyta</taxon>
        <taxon>Embryophyta</taxon>
        <taxon>Tracheophyta</taxon>
        <taxon>Spermatophyta</taxon>
        <taxon>Magnoliopsida</taxon>
        <taxon>Liliopsida</taxon>
        <taxon>Poales</taxon>
        <taxon>Poaceae</taxon>
        <taxon>BOP clade</taxon>
        <taxon>Oryzoideae</taxon>
        <taxon>Oryzeae</taxon>
        <taxon>Oryzinae</taxon>
        <taxon>Oryza</taxon>
    </lineage>
</organism>
<reference evidence="6" key="1">
    <citation type="journal article" date="2009" name="Rice">
        <title>De Novo Next Generation Sequencing of Plant Genomes.</title>
        <authorList>
            <person name="Rounsley S."/>
            <person name="Marri P.R."/>
            <person name="Yu Y."/>
            <person name="He R."/>
            <person name="Sisneros N."/>
            <person name="Goicoechea J.L."/>
            <person name="Lee S.J."/>
            <person name="Angelova A."/>
            <person name="Kudrna D."/>
            <person name="Luo M."/>
            <person name="Affourtit J."/>
            <person name="Desany B."/>
            <person name="Knight J."/>
            <person name="Niazi F."/>
            <person name="Egholm M."/>
            <person name="Wing R.A."/>
        </authorList>
    </citation>
    <scope>NUCLEOTIDE SEQUENCE [LARGE SCALE GENOMIC DNA]</scope>
    <source>
        <strain evidence="6">cv. IRGC 105608</strain>
    </source>
</reference>